<dbReference type="OrthoDB" id="9001093at2"/>
<dbReference type="RefSeq" id="WP_134192164.1">
    <property type="nucleotide sequence ID" value="NZ_JBHLUW010000003.1"/>
</dbReference>
<comment type="caution">
    <text evidence="1">The sequence shown here is derived from an EMBL/GenBank/DDBJ whole genome shotgun (WGS) entry which is preliminary data.</text>
</comment>
<dbReference type="EMBL" id="SORE01000008">
    <property type="protein sequence ID" value="TDY50934.1"/>
    <property type="molecule type" value="Genomic_DNA"/>
</dbReference>
<evidence type="ECO:0000313" key="2">
    <source>
        <dbReference type="Proteomes" id="UP000295509"/>
    </source>
</evidence>
<accession>A0A4R8LTK7</accession>
<name>A0A4R8LTK7_9BURK</name>
<evidence type="ECO:0000313" key="1">
    <source>
        <dbReference type="EMBL" id="TDY50934.1"/>
    </source>
</evidence>
<organism evidence="1 2">
    <name type="scientific">Paraburkholderia rhizosphaerae</name>
    <dbReference type="NCBI Taxonomy" id="480658"/>
    <lineage>
        <taxon>Bacteria</taxon>
        <taxon>Pseudomonadati</taxon>
        <taxon>Pseudomonadota</taxon>
        <taxon>Betaproteobacteria</taxon>
        <taxon>Burkholderiales</taxon>
        <taxon>Burkholderiaceae</taxon>
        <taxon>Paraburkholderia</taxon>
    </lineage>
</organism>
<keyword evidence="2" id="KW-1185">Reference proteome</keyword>
<sequence length="147" mass="16338">MRLQVDLSGVCDVYKLCFVRMPWAFFTRLALDQQSGDRWERAPYQLHAGLPYSDSPDQILKVAFDGPLFPPESGRDGHARSVFELNQRVSPWLRTESFFDGEPLHIMAGTTLAAFVEQIGASGGNVFVPLDWGCLPAVPPAWVADAQ</sequence>
<reference evidence="1 2" key="1">
    <citation type="submission" date="2019-03" db="EMBL/GenBank/DDBJ databases">
        <title>Genomic Encyclopedia of Type Strains, Phase III (KMG-III): the genomes of soil and plant-associated and newly described type strains.</title>
        <authorList>
            <person name="Whitman W."/>
        </authorList>
    </citation>
    <scope>NUCLEOTIDE SEQUENCE [LARGE SCALE GENOMIC DNA]</scope>
    <source>
        <strain evidence="1 2">LMG 29544</strain>
    </source>
</reference>
<dbReference type="Proteomes" id="UP000295509">
    <property type="component" value="Unassembled WGS sequence"/>
</dbReference>
<protein>
    <submittedName>
        <fullName evidence="1">Uncharacterized protein</fullName>
    </submittedName>
</protein>
<proteinExistence type="predicted"/>
<gene>
    <name evidence="1" type="ORF">BX592_108171</name>
</gene>
<dbReference type="AlphaFoldDB" id="A0A4R8LTK7"/>